<evidence type="ECO:0000256" key="7">
    <source>
        <dbReference type="ARBA" id="ARBA00023136"/>
    </source>
</evidence>
<feature type="domain" description="Glycosyltransferase RgtA/B/C/D-like" evidence="9">
    <location>
        <begin position="73"/>
        <end position="233"/>
    </location>
</feature>
<feature type="transmembrane region" description="Helical" evidence="8">
    <location>
        <begin position="358"/>
        <end position="378"/>
    </location>
</feature>
<feature type="transmembrane region" description="Helical" evidence="8">
    <location>
        <begin position="219"/>
        <end position="239"/>
    </location>
</feature>
<feature type="transmembrane region" description="Helical" evidence="8">
    <location>
        <begin position="416"/>
        <end position="436"/>
    </location>
</feature>
<gene>
    <name evidence="11" type="ORF">KI809_18280</name>
</gene>
<accession>A0AAW4LAY9</accession>
<evidence type="ECO:0000313" key="12">
    <source>
        <dbReference type="Proteomes" id="UP000811899"/>
    </source>
</evidence>
<keyword evidence="12" id="KW-1185">Reference proteome</keyword>
<reference evidence="11 12" key="1">
    <citation type="submission" date="2021-05" db="EMBL/GenBank/DDBJ databases">
        <title>The draft genome of Geobacter pelophilus DSM 12255.</title>
        <authorList>
            <person name="Xu Z."/>
            <person name="Masuda Y."/>
            <person name="Itoh H."/>
            <person name="Senoo K."/>
        </authorList>
    </citation>
    <scope>NUCLEOTIDE SEQUENCE [LARGE SCALE GENOMIC DNA]</scope>
    <source>
        <strain evidence="11 12">DSM 12255</strain>
    </source>
</reference>
<feature type="transmembrane region" description="Helical" evidence="8">
    <location>
        <begin position="124"/>
        <end position="142"/>
    </location>
</feature>
<keyword evidence="2" id="KW-1003">Cell membrane</keyword>
<keyword evidence="3" id="KW-0328">Glycosyltransferase</keyword>
<proteinExistence type="predicted"/>
<dbReference type="InterPro" id="IPR050297">
    <property type="entry name" value="LipidA_mod_glycosyltrf_83"/>
</dbReference>
<dbReference type="RefSeq" id="WP_214173037.1">
    <property type="nucleotide sequence ID" value="NZ_JAHCVJ010000010.1"/>
</dbReference>
<keyword evidence="7 8" id="KW-0472">Membrane</keyword>
<organism evidence="11 12">
    <name type="scientific">Geoanaerobacter pelophilus</name>
    <dbReference type="NCBI Taxonomy" id="60036"/>
    <lineage>
        <taxon>Bacteria</taxon>
        <taxon>Pseudomonadati</taxon>
        <taxon>Thermodesulfobacteriota</taxon>
        <taxon>Desulfuromonadia</taxon>
        <taxon>Geobacterales</taxon>
        <taxon>Geobacteraceae</taxon>
        <taxon>Geoanaerobacter</taxon>
    </lineage>
</organism>
<dbReference type="GO" id="GO:0009103">
    <property type="term" value="P:lipopolysaccharide biosynthetic process"/>
    <property type="evidence" value="ECO:0007669"/>
    <property type="project" value="UniProtKB-ARBA"/>
</dbReference>
<dbReference type="InterPro" id="IPR038731">
    <property type="entry name" value="RgtA/B/C-like"/>
</dbReference>
<keyword evidence="4" id="KW-0808">Transferase</keyword>
<evidence type="ECO:0000256" key="6">
    <source>
        <dbReference type="ARBA" id="ARBA00022989"/>
    </source>
</evidence>
<evidence type="ECO:0000256" key="4">
    <source>
        <dbReference type="ARBA" id="ARBA00022679"/>
    </source>
</evidence>
<dbReference type="InterPro" id="IPR040845">
    <property type="entry name" value="Arnt_C"/>
</dbReference>
<dbReference type="GO" id="GO:0005886">
    <property type="term" value="C:plasma membrane"/>
    <property type="evidence" value="ECO:0007669"/>
    <property type="project" value="UniProtKB-SubCell"/>
</dbReference>
<feature type="transmembrane region" description="Helical" evidence="8">
    <location>
        <begin position="384"/>
        <end position="407"/>
    </location>
</feature>
<dbReference type="PANTHER" id="PTHR33908">
    <property type="entry name" value="MANNOSYLTRANSFERASE YKCB-RELATED"/>
    <property type="match status" value="1"/>
</dbReference>
<feature type="transmembrane region" description="Helical" evidence="8">
    <location>
        <begin position="20"/>
        <end position="39"/>
    </location>
</feature>
<feature type="transmembrane region" description="Helical" evidence="8">
    <location>
        <begin position="326"/>
        <end position="346"/>
    </location>
</feature>
<evidence type="ECO:0000259" key="10">
    <source>
        <dbReference type="Pfam" id="PF18583"/>
    </source>
</evidence>
<evidence type="ECO:0000256" key="1">
    <source>
        <dbReference type="ARBA" id="ARBA00004651"/>
    </source>
</evidence>
<feature type="transmembrane region" description="Helical" evidence="8">
    <location>
        <begin position="268"/>
        <end position="291"/>
    </location>
</feature>
<evidence type="ECO:0000256" key="3">
    <source>
        <dbReference type="ARBA" id="ARBA00022676"/>
    </source>
</evidence>
<dbReference type="Proteomes" id="UP000811899">
    <property type="component" value="Unassembled WGS sequence"/>
</dbReference>
<dbReference type="Pfam" id="PF13231">
    <property type="entry name" value="PMT_2"/>
    <property type="match status" value="1"/>
</dbReference>
<dbReference type="Pfam" id="PF18583">
    <property type="entry name" value="Arnt_C"/>
    <property type="match status" value="1"/>
</dbReference>
<dbReference type="EMBL" id="JAHCVJ010000010">
    <property type="protein sequence ID" value="MBT0666263.1"/>
    <property type="molecule type" value="Genomic_DNA"/>
</dbReference>
<protein>
    <submittedName>
        <fullName evidence="11">Glycosyltransferase family 39 protein</fullName>
    </submittedName>
</protein>
<evidence type="ECO:0000256" key="8">
    <source>
        <dbReference type="SAM" id="Phobius"/>
    </source>
</evidence>
<feature type="transmembrane region" description="Helical" evidence="8">
    <location>
        <begin position="93"/>
        <end position="112"/>
    </location>
</feature>
<feature type="transmembrane region" description="Helical" evidence="8">
    <location>
        <begin position="303"/>
        <end position="320"/>
    </location>
</feature>
<dbReference type="GO" id="GO:0010041">
    <property type="term" value="P:response to iron(III) ion"/>
    <property type="evidence" value="ECO:0007669"/>
    <property type="project" value="TreeGrafter"/>
</dbReference>
<evidence type="ECO:0000259" key="9">
    <source>
        <dbReference type="Pfam" id="PF13231"/>
    </source>
</evidence>
<comment type="caution">
    <text evidence="11">The sequence shown here is derived from an EMBL/GenBank/DDBJ whole genome shotgun (WGS) entry which is preliminary data.</text>
</comment>
<feature type="transmembrane region" description="Helical" evidence="8">
    <location>
        <begin position="174"/>
        <end position="207"/>
    </location>
</feature>
<dbReference type="GO" id="GO:0016763">
    <property type="term" value="F:pentosyltransferase activity"/>
    <property type="evidence" value="ECO:0007669"/>
    <property type="project" value="TreeGrafter"/>
</dbReference>
<dbReference type="AlphaFoldDB" id="A0AAW4LAY9"/>
<name>A0AAW4LAY9_9BACT</name>
<feature type="domain" description="Aminoarabinose transferase C-terminal" evidence="10">
    <location>
        <begin position="449"/>
        <end position="552"/>
    </location>
</feature>
<dbReference type="PANTHER" id="PTHR33908:SF3">
    <property type="entry name" value="UNDECAPRENYL PHOSPHATE-ALPHA-4-AMINO-4-DEOXY-L-ARABINOSE ARABINOSYL TRANSFERASE"/>
    <property type="match status" value="1"/>
</dbReference>
<keyword evidence="6 8" id="KW-1133">Transmembrane helix</keyword>
<evidence type="ECO:0000313" key="11">
    <source>
        <dbReference type="EMBL" id="MBT0666263.1"/>
    </source>
</evidence>
<sequence length="553" mass="62511">MQHIINFVTDRVGSLRRDLAVLTVIFGTAFFQFLGKFPLMEPDEGRYSEIPREMLERGDFVTPMLNYVKYFEKPPLHYWLNALSMKLFGENEFATRFPGALCGLLTVLFTYYAARKLFGRREGVMAALILGSATGFLVQGRINLTDMTLTFCMTATIGCFLLATRPEEPCKGRFYYLFYFFSALAFLAKGLIGFVLPGGIIFLYLLFSKRWVLLKEMRLFTGMILLLLVAVPWPLLASLRNPEFFNFFFIHEHFTRFLTKVHGRYQPLWFFVPILLLTMLPWSFFVPHALVRTWRERKNQGGDQVLYIIIWALFIFLFFSKSNSKLIPYILPVFPPLAMLVGLLFSKVFDGEALPRKTGILLAAVLCIVGCGAIAYPFVDTRPYASVAGGAALGIAFIGEGLLAFVFARRGDSQRFFITLTVGGLLLSLVAPHAVFPAMSLKKASSRELCRMVRTVAGPDTAVVSVGYEQGFPFYAGRRVIIAGGMGELEFGAKIGDQSAWFMEHEKLPELWESGRHIVALIKPNDLEWLQTKIKTPVRVLGKDSRKLLVTNR</sequence>
<comment type="subcellular location">
    <subcellularLocation>
        <location evidence="1">Cell membrane</location>
        <topology evidence="1">Multi-pass membrane protein</topology>
    </subcellularLocation>
</comment>
<evidence type="ECO:0000256" key="5">
    <source>
        <dbReference type="ARBA" id="ARBA00022692"/>
    </source>
</evidence>
<keyword evidence="5 8" id="KW-0812">Transmembrane</keyword>
<evidence type="ECO:0000256" key="2">
    <source>
        <dbReference type="ARBA" id="ARBA00022475"/>
    </source>
</evidence>